<gene>
    <name evidence="1" type="ORF">DY251_11245</name>
</gene>
<name>A0A371XE97_9HYPH</name>
<keyword evidence="2" id="KW-1185">Reference proteome</keyword>
<proteinExistence type="predicted"/>
<dbReference type="AlphaFoldDB" id="A0A371XE97"/>
<evidence type="ECO:0000313" key="2">
    <source>
        <dbReference type="Proteomes" id="UP000262379"/>
    </source>
</evidence>
<evidence type="ECO:0000313" key="1">
    <source>
        <dbReference type="EMBL" id="RFC67557.1"/>
    </source>
</evidence>
<sequence>MIPRIVLIPLFRRKVKRSRMIRVKKANQLTDLAPQVRGSANFPDSASQSAPSEGLSVVSDQRAARMVIFENRSAVYL</sequence>
<accession>A0A371XE97</accession>
<comment type="caution">
    <text evidence="1">The sequence shown here is derived from an EMBL/GenBank/DDBJ whole genome shotgun (WGS) entry which is preliminary data.</text>
</comment>
<reference evidence="2" key="1">
    <citation type="submission" date="2018-08" db="EMBL/GenBank/DDBJ databases">
        <authorList>
            <person name="Im W.T."/>
        </authorList>
    </citation>
    <scope>NUCLEOTIDE SEQUENCE [LARGE SCALE GENOMIC DNA]</scope>
    <source>
        <strain evidence="2">LA-28</strain>
    </source>
</reference>
<dbReference type="EMBL" id="QURN01000007">
    <property type="protein sequence ID" value="RFC67557.1"/>
    <property type="molecule type" value="Genomic_DNA"/>
</dbReference>
<dbReference type="Proteomes" id="UP000262379">
    <property type="component" value="Unassembled WGS sequence"/>
</dbReference>
<organism evidence="1 2">
    <name type="scientific">Mesorhizobium denitrificans</name>
    <dbReference type="NCBI Taxonomy" id="2294114"/>
    <lineage>
        <taxon>Bacteria</taxon>
        <taxon>Pseudomonadati</taxon>
        <taxon>Pseudomonadota</taxon>
        <taxon>Alphaproteobacteria</taxon>
        <taxon>Hyphomicrobiales</taxon>
        <taxon>Phyllobacteriaceae</taxon>
        <taxon>Mesorhizobium</taxon>
    </lineage>
</organism>
<protein>
    <submittedName>
        <fullName evidence="1">Uncharacterized protein</fullName>
    </submittedName>
</protein>